<dbReference type="SUPFAM" id="SSF53335">
    <property type="entry name" value="S-adenosyl-L-methionine-dependent methyltransferases"/>
    <property type="match status" value="1"/>
</dbReference>
<dbReference type="CDD" id="cd02440">
    <property type="entry name" value="AdoMet_MTases"/>
    <property type="match status" value="1"/>
</dbReference>
<dbReference type="RefSeq" id="WP_132539364.1">
    <property type="nucleotide sequence ID" value="NZ_SLWY01000004.1"/>
</dbReference>
<comment type="similarity">
    <text evidence="1">Belongs to the methyltransferase superfamily.</text>
</comment>
<evidence type="ECO:0000313" key="6">
    <source>
        <dbReference type="Proteomes" id="UP000295765"/>
    </source>
</evidence>
<accession>A0A4R2LBB8</accession>
<feature type="domain" description="Methyltransferase type 11" evidence="4">
    <location>
        <begin position="42"/>
        <end position="129"/>
    </location>
</feature>
<dbReference type="InterPro" id="IPR029063">
    <property type="entry name" value="SAM-dependent_MTases_sf"/>
</dbReference>
<proteinExistence type="inferred from homology"/>
<dbReference type="PANTHER" id="PTHR44942">
    <property type="entry name" value="METHYLTRANSF_11 DOMAIN-CONTAINING PROTEIN"/>
    <property type="match status" value="1"/>
</dbReference>
<dbReference type="Proteomes" id="UP000295765">
    <property type="component" value="Unassembled WGS sequence"/>
</dbReference>
<sequence>MTSFKDHFSVLAAAYARYRPNYPPALFDFLAAAAPARTLAWDCGTGNGQAAGALAARFARVVASDPSAAQIAAATPAANIDYRVEPAEASSLADTSTDLLTVAQALHWFDHPRFFAEAARVLRPGGLLAVWCYEGASGTPAVTPIVQHYYADIIAADWPPERAWVERGYRDFALPFPEEPAPAFELAAEWTLAELLGYLGSMSATRRYAERVGHDPLDRVRDDLAAAWGDPAARRPIRWPLTLRLARKPG</sequence>
<dbReference type="AlphaFoldDB" id="A0A4R2LBB8"/>
<evidence type="ECO:0000259" key="4">
    <source>
        <dbReference type="Pfam" id="PF08241"/>
    </source>
</evidence>
<organism evidence="5 6">
    <name type="scientific">Plasticicumulans lactativorans</name>
    <dbReference type="NCBI Taxonomy" id="1133106"/>
    <lineage>
        <taxon>Bacteria</taxon>
        <taxon>Pseudomonadati</taxon>
        <taxon>Pseudomonadota</taxon>
        <taxon>Gammaproteobacteria</taxon>
        <taxon>Candidatus Competibacteraceae</taxon>
        <taxon>Plasticicumulans</taxon>
    </lineage>
</organism>
<keyword evidence="6" id="KW-1185">Reference proteome</keyword>
<evidence type="ECO:0000313" key="5">
    <source>
        <dbReference type="EMBL" id="TCO82790.1"/>
    </source>
</evidence>
<reference evidence="5 6" key="1">
    <citation type="submission" date="2019-03" db="EMBL/GenBank/DDBJ databases">
        <title>Genomic Encyclopedia of Type Strains, Phase IV (KMG-IV): sequencing the most valuable type-strain genomes for metagenomic binning, comparative biology and taxonomic classification.</title>
        <authorList>
            <person name="Goeker M."/>
        </authorList>
    </citation>
    <scope>NUCLEOTIDE SEQUENCE [LARGE SCALE GENOMIC DNA]</scope>
    <source>
        <strain evidence="5 6">DSM 25287</strain>
    </source>
</reference>
<dbReference type="PANTHER" id="PTHR44942:SF4">
    <property type="entry name" value="METHYLTRANSFERASE TYPE 11 DOMAIN-CONTAINING PROTEIN"/>
    <property type="match status" value="1"/>
</dbReference>
<protein>
    <submittedName>
        <fullName evidence="5">Methyltransferase family protein</fullName>
    </submittedName>
</protein>
<dbReference type="OrthoDB" id="7348755at2"/>
<evidence type="ECO:0000256" key="3">
    <source>
        <dbReference type="ARBA" id="ARBA00022679"/>
    </source>
</evidence>
<comment type="caution">
    <text evidence="5">The sequence shown here is derived from an EMBL/GenBank/DDBJ whole genome shotgun (WGS) entry which is preliminary data.</text>
</comment>
<gene>
    <name evidence="5" type="ORF">EV699_104182</name>
</gene>
<dbReference type="EMBL" id="SLWY01000004">
    <property type="protein sequence ID" value="TCO82790.1"/>
    <property type="molecule type" value="Genomic_DNA"/>
</dbReference>
<keyword evidence="3 5" id="KW-0808">Transferase</keyword>
<dbReference type="Pfam" id="PF08241">
    <property type="entry name" value="Methyltransf_11"/>
    <property type="match status" value="1"/>
</dbReference>
<dbReference type="GO" id="GO:0032259">
    <property type="term" value="P:methylation"/>
    <property type="evidence" value="ECO:0007669"/>
    <property type="project" value="UniProtKB-KW"/>
</dbReference>
<evidence type="ECO:0000256" key="2">
    <source>
        <dbReference type="ARBA" id="ARBA00022603"/>
    </source>
</evidence>
<name>A0A4R2LBB8_9GAMM</name>
<dbReference type="InterPro" id="IPR013216">
    <property type="entry name" value="Methyltransf_11"/>
</dbReference>
<evidence type="ECO:0000256" key="1">
    <source>
        <dbReference type="ARBA" id="ARBA00008361"/>
    </source>
</evidence>
<keyword evidence="2 5" id="KW-0489">Methyltransferase</keyword>
<dbReference type="GO" id="GO:0008757">
    <property type="term" value="F:S-adenosylmethionine-dependent methyltransferase activity"/>
    <property type="evidence" value="ECO:0007669"/>
    <property type="project" value="InterPro"/>
</dbReference>
<dbReference type="Gene3D" id="3.40.50.150">
    <property type="entry name" value="Vaccinia Virus protein VP39"/>
    <property type="match status" value="1"/>
</dbReference>
<dbReference type="InterPro" id="IPR051052">
    <property type="entry name" value="Diverse_substrate_MTase"/>
</dbReference>